<organism evidence="1 2">
    <name type="scientific">Hymenolepis diminuta</name>
    <name type="common">Rat tapeworm</name>
    <dbReference type="NCBI Taxonomy" id="6216"/>
    <lineage>
        <taxon>Eukaryota</taxon>
        <taxon>Metazoa</taxon>
        <taxon>Spiralia</taxon>
        <taxon>Lophotrochozoa</taxon>
        <taxon>Platyhelminthes</taxon>
        <taxon>Cestoda</taxon>
        <taxon>Eucestoda</taxon>
        <taxon>Cyclophyllidea</taxon>
        <taxon>Hymenolepididae</taxon>
        <taxon>Hymenolepis</taxon>
    </lineage>
</organism>
<accession>A0A564YT29</accession>
<keyword evidence="2" id="KW-1185">Reference proteome</keyword>
<reference evidence="1 2" key="1">
    <citation type="submission" date="2019-07" db="EMBL/GenBank/DDBJ databases">
        <authorList>
            <person name="Jastrzebski P J."/>
            <person name="Paukszto L."/>
            <person name="Jastrzebski P J."/>
        </authorList>
    </citation>
    <scope>NUCLEOTIDE SEQUENCE [LARGE SCALE GENOMIC DNA]</scope>
    <source>
        <strain evidence="1 2">WMS-il1</strain>
    </source>
</reference>
<sequence>MLVCGHMGRKNNSNQLPIDHFRRAIARIFCLRLIINTDIDEFVIISANAKRIKSPD</sequence>
<gene>
    <name evidence="1" type="ORF">WMSIL1_LOCUS9232</name>
</gene>
<proteinExistence type="predicted"/>
<evidence type="ECO:0000313" key="1">
    <source>
        <dbReference type="EMBL" id="VUZ50346.1"/>
    </source>
</evidence>
<evidence type="ECO:0000313" key="2">
    <source>
        <dbReference type="Proteomes" id="UP000321570"/>
    </source>
</evidence>
<name>A0A564YT29_HYMDI</name>
<protein>
    <submittedName>
        <fullName evidence="1">Uncharacterized protein</fullName>
    </submittedName>
</protein>
<dbReference type="Proteomes" id="UP000321570">
    <property type="component" value="Unassembled WGS sequence"/>
</dbReference>
<dbReference type="AlphaFoldDB" id="A0A564YT29"/>
<dbReference type="EMBL" id="CABIJS010000356">
    <property type="protein sequence ID" value="VUZ50346.1"/>
    <property type="molecule type" value="Genomic_DNA"/>
</dbReference>